<evidence type="ECO:0000313" key="1">
    <source>
        <dbReference type="EMBL" id="QDT34671.1"/>
    </source>
</evidence>
<accession>A0A517QSS3</accession>
<gene>
    <name evidence="1" type="ORF">Mal48_39390</name>
</gene>
<protein>
    <submittedName>
        <fullName evidence="1">Uncharacterized protein</fullName>
    </submittedName>
</protein>
<evidence type="ECO:0000313" key="2">
    <source>
        <dbReference type="Proteomes" id="UP000315724"/>
    </source>
</evidence>
<name>A0A517QSS3_9PLAN</name>
<keyword evidence="2" id="KW-1185">Reference proteome</keyword>
<dbReference type="AlphaFoldDB" id="A0A517QSS3"/>
<dbReference type="Proteomes" id="UP000315724">
    <property type="component" value="Chromosome"/>
</dbReference>
<proteinExistence type="predicted"/>
<dbReference type="EMBL" id="CP036267">
    <property type="protein sequence ID" value="QDT34671.1"/>
    <property type="molecule type" value="Genomic_DNA"/>
</dbReference>
<dbReference type="KEGG" id="tpol:Mal48_39390"/>
<organism evidence="1 2">
    <name type="scientific">Thalassoglobus polymorphus</name>
    <dbReference type="NCBI Taxonomy" id="2527994"/>
    <lineage>
        <taxon>Bacteria</taxon>
        <taxon>Pseudomonadati</taxon>
        <taxon>Planctomycetota</taxon>
        <taxon>Planctomycetia</taxon>
        <taxon>Planctomycetales</taxon>
        <taxon>Planctomycetaceae</taxon>
        <taxon>Thalassoglobus</taxon>
    </lineage>
</organism>
<sequence>MRQSLDRYSLLSRLDQFGYSHGEMAVLLFADGSVKLTSPSVSPEVLKAISTPDGGEAISDF</sequence>
<reference evidence="1 2" key="1">
    <citation type="submission" date="2019-02" db="EMBL/GenBank/DDBJ databases">
        <title>Deep-cultivation of Planctomycetes and their phenomic and genomic characterization uncovers novel biology.</title>
        <authorList>
            <person name="Wiegand S."/>
            <person name="Jogler M."/>
            <person name="Boedeker C."/>
            <person name="Pinto D."/>
            <person name="Vollmers J."/>
            <person name="Rivas-Marin E."/>
            <person name="Kohn T."/>
            <person name="Peeters S.H."/>
            <person name="Heuer A."/>
            <person name="Rast P."/>
            <person name="Oberbeckmann S."/>
            <person name="Bunk B."/>
            <person name="Jeske O."/>
            <person name="Meyerdierks A."/>
            <person name="Storesund J.E."/>
            <person name="Kallscheuer N."/>
            <person name="Luecker S."/>
            <person name="Lage O.M."/>
            <person name="Pohl T."/>
            <person name="Merkel B.J."/>
            <person name="Hornburger P."/>
            <person name="Mueller R.-W."/>
            <person name="Bruemmer F."/>
            <person name="Labrenz M."/>
            <person name="Spormann A.M."/>
            <person name="Op den Camp H."/>
            <person name="Overmann J."/>
            <person name="Amann R."/>
            <person name="Jetten M.S.M."/>
            <person name="Mascher T."/>
            <person name="Medema M.H."/>
            <person name="Devos D.P."/>
            <person name="Kaster A.-K."/>
            <person name="Ovreas L."/>
            <person name="Rohde M."/>
            <person name="Galperin M.Y."/>
            <person name="Jogler C."/>
        </authorList>
    </citation>
    <scope>NUCLEOTIDE SEQUENCE [LARGE SCALE GENOMIC DNA]</scope>
    <source>
        <strain evidence="1 2">Mal48</strain>
    </source>
</reference>